<dbReference type="Proteomes" id="UP001321760">
    <property type="component" value="Unassembled WGS sequence"/>
</dbReference>
<evidence type="ECO:0000313" key="3">
    <source>
        <dbReference type="EMBL" id="KAK4453128.1"/>
    </source>
</evidence>
<evidence type="ECO:0000256" key="1">
    <source>
        <dbReference type="SAM" id="MobiDB-lite"/>
    </source>
</evidence>
<feature type="compositionally biased region" description="Low complexity" evidence="1">
    <location>
        <begin position="94"/>
        <end position="110"/>
    </location>
</feature>
<dbReference type="Pfam" id="PF20233">
    <property type="entry name" value="DUF6590"/>
    <property type="match status" value="1"/>
</dbReference>
<feature type="compositionally biased region" description="Polar residues" evidence="1">
    <location>
        <begin position="171"/>
        <end position="181"/>
    </location>
</feature>
<dbReference type="EMBL" id="MU865921">
    <property type="protein sequence ID" value="KAK4453128.1"/>
    <property type="molecule type" value="Genomic_DNA"/>
</dbReference>
<feature type="domain" description="DUF6590" evidence="2">
    <location>
        <begin position="509"/>
        <end position="655"/>
    </location>
</feature>
<feature type="region of interest" description="Disordered" evidence="1">
    <location>
        <begin position="1"/>
        <end position="469"/>
    </location>
</feature>
<gene>
    <name evidence="3" type="ORF">QBC34DRAFT_217348</name>
</gene>
<dbReference type="InterPro" id="IPR046497">
    <property type="entry name" value="DUF6590"/>
</dbReference>
<evidence type="ECO:0000313" key="4">
    <source>
        <dbReference type="Proteomes" id="UP001321760"/>
    </source>
</evidence>
<dbReference type="AlphaFoldDB" id="A0AAV9GWR8"/>
<comment type="caution">
    <text evidence="3">The sequence shown here is derived from an EMBL/GenBank/DDBJ whole genome shotgun (WGS) entry which is preliminary data.</text>
</comment>
<protein>
    <recommendedName>
        <fullName evidence="2">DUF6590 domain-containing protein</fullName>
    </recommendedName>
</protein>
<reference evidence="3" key="1">
    <citation type="journal article" date="2023" name="Mol. Phylogenet. Evol.">
        <title>Genome-scale phylogeny and comparative genomics of the fungal order Sordariales.</title>
        <authorList>
            <person name="Hensen N."/>
            <person name="Bonometti L."/>
            <person name="Westerberg I."/>
            <person name="Brannstrom I.O."/>
            <person name="Guillou S."/>
            <person name="Cros-Aarteil S."/>
            <person name="Calhoun S."/>
            <person name="Haridas S."/>
            <person name="Kuo A."/>
            <person name="Mondo S."/>
            <person name="Pangilinan J."/>
            <person name="Riley R."/>
            <person name="LaButti K."/>
            <person name="Andreopoulos B."/>
            <person name="Lipzen A."/>
            <person name="Chen C."/>
            <person name="Yan M."/>
            <person name="Daum C."/>
            <person name="Ng V."/>
            <person name="Clum A."/>
            <person name="Steindorff A."/>
            <person name="Ohm R.A."/>
            <person name="Martin F."/>
            <person name="Silar P."/>
            <person name="Natvig D.O."/>
            <person name="Lalanne C."/>
            <person name="Gautier V."/>
            <person name="Ament-Velasquez S.L."/>
            <person name="Kruys A."/>
            <person name="Hutchinson M.I."/>
            <person name="Powell A.J."/>
            <person name="Barry K."/>
            <person name="Miller A.N."/>
            <person name="Grigoriev I.V."/>
            <person name="Debuchy R."/>
            <person name="Gladieux P."/>
            <person name="Hiltunen Thoren M."/>
            <person name="Johannesson H."/>
        </authorList>
    </citation>
    <scope>NUCLEOTIDE SEQUENCE</scope>
    <source>
        <strain evidence="3">PSN243</strain>
    </source>
</reference>
<evidence type="ECO:0000259" key="2">
    <source>
        <dbReference type="Pfam" id="PF20233"/>
    </source>
</evidence>
<feature type="compositionally biased region" description="Polar residues" evidence="1">
    <location>
        <begin position="1"/>
        <end position="21"/>
    </location>
</feature>
<feature type="compositionally biased region" description="Basic residues" evidence="1">
    <location>
        <begin position="323"/>
        <end position="345"/>
    </location>
</feature>
<sequence length="707" mass="78388">MSNQNQYWRGAPSGNQEQYYQNYPEDDSGNYQYGYAGPSAPRGGADDVAGLSGGFAGMNIQDSPQHGQDSYSQYEYSGSRYGTSSGDYRQDQYSTSSPPAQSSSAASKAKPSSKSKHKGHQNDPKVKGSKKPSGKKQGQHSGYGPELSDQQEPFYAPPPRAEYDDGGKQGAHSQGIDQATRSAKGRDWGAQAESEVLVGEDYSDTQSRQTYQQGDYGQAEALREDYSDTPHGYQQGGYPEDNPSRSDFPAPTSGKSHKGRGKQRAEYHDDGYAEGETYGDSSAAEPGSSYTHPAPQEDPSYYANEDQEYPYGYGQQSGDYARSHRSKDTKSSSGKRPKDKPRKPHPPTSHVMPEDLSEQVNPELEAALAATDGYHVGMSDYPHGSSSMQDPYGREDDDSGQQTPRQATPSVAGRPPAIPPSMDPGVYEPYAPQYPQTSHDPGYGSTHQPPDLNYDPNPYSSYQNPAGSYDSAYDQVDATEPSTPFDTIVGDGTGGMDVLDSRYVVEHSSKFSAGEVFKVLWSEPRGSGRAEALTEVEERVHMGQRFYVGVRRFIVVANDEGHCTCVPILTYERRACTKRGVKPNKHGIVYAVGGRPTMLKNEPTLGFPAVRVQLDLPTEKLAIESRVNYSKLVTVEHNVRVLFIGSVVPDDVDIVNNAVDKCWYDKNRKVDDRRERDHNRDHKRDNHRDYNRDYEARRDRRDRRDRR</sequence>
<organism evidence="3 4">
    <name type="scientific">Podospora aff. communis PSN243</name>
    <dbReference type="NCBI Taxonomy" id="3040156"/>
    <lineage>
        <taxon>Eukaryota</taxon>
        <taxon>Fungi</taxon>
        <taxon>Dikarya</taxon>
        <taxon>Ascomycota</taxon>
        <taxon>Pezizomycotina</taxon>
        <taxon>Sordariomycetes</taxon>
        <taxon>Sordariomycetidae</taxon>
        <taxon>Sordariales</taxon>
        <taxon>Podosporaceae</taxon>
        <taxon>Podospora</taxon>
    </lineage>
</organism>
<feature type="compositionally biased region" description="Basic residues" evidence="1">
    <location>
        <begin position="127"/>
        <end position="138"/>
    </location>
</feature>
<keyword evidence="4" id="KW-1185">Reference proteome</keyword>
<feature type="compositionally biased region" description="Basic and acidic residues" evidence="1">
    <location>
        <begin position="670"/>
        <end position="699"/>
    </location>
</feature>
<feature type="region of interest" description="Disordered" evidence="1">
    <location>
        <begin position="670"/>
        <end position="707"/>
    </location>
</feature>
<name>A0AAV9GWR8_9PEZI</name>
<feature type="compositionally biased region" description="Polar residues" evidence="1">
    <location>
        <begin position="400"/>
        <end position="409"/>
    </location>
</feature>
<feature type="compositionally biased region" description="Polar residues" evidence="1">
    <location>
        <begin position="204"/>
        <end position="215"/>
    </location>
</feature>
<proteinExistence type="predicted"/>
<accession>A0AAV9GWR8</accession>
<reference evidence="3" key="2">
    <citation type="submission" date="2023-05" db="EMBL/GenBank/DDBJ databases">
        <authorList>
            <consortium name="Lawrence Berkeley National Laboratory"/>
            <person name="Steindorff A."/>
            <person name="Hensen N."/>
            <person name="Bonometti L."/>
            <person name="Westerberg I."/>
            <person name="Brannstrom I.O."/>
            <person name="Guillou S."/>
            <person name="Cros-Aarteil S."/>
            <person name="Calhoun S."/>
            <person name="Haridas S."/>
            <person name="Kuo A."/>
            <person name="Mondo S."/>
            <person name="Pangilinan J."/>
            <person name="Riley R."/>
            <person name="Labutti K."/>
            <person name="Andreopoulos B."/>
            <person name="Lipzen A."/>
            <person name="Chen C."/>
            <person name="Yanf M."/>
            <person name="Daum C."/>
            <person name="Ng V."/>
            <person name="Clum A."/>
            <person name="Ohm R."/>
            <person name="Martin F."/>
            <person name="Silar P."/>
            <person name="Natvig D."/>
            <person name="Lalanne C."/>
            <person name="Gautier V."/>
            <person name="Ament-Velasquez S.L."/>
            <person name="Kruys A."/>
            <person name="Hutchinson M.I."/>
            <person name="Powell A.J."/>
            <person name="Barry K."/>
            <person name="Miller A.N."/>
            <person name="Grigoriev I.V."/>
            <person name="Debuchy R."/>
            <person name="Gladieux P."/>
            <person name="Thoren M.H."/>
            <person name="Johannesson H."/>
        </authorList>
    </citation>
    <scope>NUCLEOTIDE SEQUENCE</scope>
    <source>
        <strain evidence="3">PSN243</strain>
    </source>
</reference>
<dbReference type="PANTHER" id="PTHR35391">
    <property type="entry name" value="C2H2-TYPE DOMAIN-CONTAINING PROTEIN-RELATED"/>
    <property type="match status" value="1"/>
</dbReference>
<dbReference type="PANTHER" id="PTHR35391:SF5">
    <property type="entry name" value="DUF6590 DOMAIN-CONTAINING PROTEIN"/>
    <property type="match status" value="1"/>
</dbReference>
<feature type="compositionally biased region" description="Polar residues" evidence="1">
    <location>
        <begin position="60"/>
        <end position="93"/>
    </location>
</feature>